<sequence>MRDFIAKFQRILYKIPTSASLNDENQKVFFINALFLEVSYQLQRARPGNLLAAQNMAVEIEDDLIMAGKIKSNTSRTE</sequence>
<proteinExistence type="predicted"/>
<gene>
    <name evidence="1" type="ORF">KI387_025278</name>
</gene>
<accession>A0AA38G5B9</accession>
<dbReference type="AlphaFoldDB" id="A0AA38G5B9"/>
<keyword evidence="2" id="KW-1185">Reference proteome</keyword>
<comment type="caution">
    <text evidence="1">The sequence shown here is derived from an EMBL/GenBank/DDBJ whole genome shotgun (WGS) entry which is preliminary data.</text>
</comment>
<dbReference type="EMBL" id="JAHRHJ020000005">
    <property type="protein sequence ID" value="KAH9316651.1"/>
    <property type="molecule type" value="Genomic_DNA"/>
</dbReference>
<feature type="non-terminal residue" evidence="1">
    <location>
        <position position="78"/>
    </location>
</feature>
<protein>
    <submittedName>
        <fullName evidence="1">Uncharacterized protein</fullName>
    </submittedName>
</protein>
<evidence type="ECO:0000313" key="1">
    <source>
        <dbReference type="EMBL" id="KAH9316651.1"/>
    </source>
</evidence>
<name>A0AA38G5B9_TAXCH</name>
<dbReference type="Proteomes" id="UP000824469">
    <property type="component" value="Unassembled WGS sequence"/>
</dbReference>
<organism evidence="1 2">
    <name type="scientific">Taxus chinensis</name>
    <name type="common">Chinese yew</name>
    <name type="synonym">Taxus wallichiana var. chinensis</name>
    <dbReference type="NCBI Taxonomy" id="29808"/>
    <lineage>
        <taxon>Eukaryota</taxon>
        <taxon>Viridiplantae</taxon>
        <taxon>Streptophyta</taxon>
        <taxon>Embryophyta</taxon>
        <taxon>Tracheophyta</taxon>
        <taxon>Spermatophyta</taxon>
        <taxon>Pinopsida</taxon>
        <taxon>Pinidae</taxon>
        <taxon>Conifers II</taxon>
        <taxon>Cupressales</taxon>
        <taxon>Taxaceae</taxon>
        <taxon>Taxus</taxon>
    </lineage>
</organism>
<evidence type="ECO:0000313" key="2">
    <source>
        <dbReference type="Proteomes" id="UP000824469"/>
    </source>
</evidence>
<reference evidence="1 2" key="1">
    <citation type="journal article" date="2021" name="Nat. Plants">
        <title>The Taxus genome provides insights into paclitaxel biosynthesis.</title>
        <authorList>
            <person name="Xiong X."/>
            <person name="Gou J."/>
            <person name="Liao Q."/>
            <person name="Li Y."/>
            <person name="Zhou Q."/>
            <person name="Bi G."/>
            <person name="Li C."/>
            <person name="Du R."/>
            <person name="Wang X."/>
            <person name="Sun T."/>
            <person name="Guo L."/>
            <person name="Liang H."/>
            <person name="Lu P."/>
            <person name="Wu Y."/>
            <person name="Zhang Z."/>
            <person name="Ro D.K."/>
            <person name="Shang Y."/>
            <person name="Huang S."/>
            <person name="Yan J."/>
        </authorList>
    </citation>
    <scope>NUCLEOTIDE SEQUENCE [LARGE SCALE GENOMIC DNA]</scope>
    <source>
        <strain evidence="1">Ta-2019</strain>
    </source>
</reference>